<feature type="non-terminal residue" evidence="2">
    <location>
        <position position="201"/>
    </location>
</feature>
<dbReference type="SUPFAM" id="SSF51735">
    <property type="entry name" value="NAD(P)-binding Rossmann-fold domains"/>
    <property type="match status" value="1"/>
</dbReference>
<feature type="domain" description="Gfo/Idh/MocA-like oxidoreductase N-terminal" evidence="1">
    <location>
        <begin position="41"/>
        <end position="154"/>
    </location>
</feature>
<dbReference type="AlphaFoldDB" id="A0A382R1W0"/>
<protein>
    <recommendedName>
        <fullName evidence="1">Gfo/Idh/MocA-like oxidoreductase N-terminal domain-containing protein</fullName>
    </recommendedName>
</protein>
<dbReference type="PROSITE" id="PS51318">
    <property type="entry name" value="TAT"/>
    <property type="match status" value="1"/>
</dbReference>
<dbReference type="InterPro" id="IPR050463">
    <property type="entry name" value="Gfo/Idh/MocA_oxidrdct_glycsds"/>
</dbReference>
<dbReference type="InterPro" id="IPR036291">
    <property type="entry name" value="NAD(P)-bd_dom_sf"/>
</dbReference>
<dbReference type="Gene3D" id="3.40.50.720">
    <property type="entry name" value="NAD(P)-binding Rossmann-like Domain"/>
    <property type="match status" value="1"/>
</dbReference>
<evidence type="ECO:0000259" key="1">
    <source>
        <dbReference type="Pfam" id="PF01408"/>
    </source>
</evidence>
<gene>
    <name evidence="2" type="ORF">METZ01_LOCUS344014</name>
</gene>
<sequence>MKSNPFSRRSFLATTALAFPYVASRSWAKSPNSTVRHVSFGANGMAFADLNAISGVSNVEMVACAEIDPARQDRFARKFPKAKRYTDWRELLDKEAKNFDTANVSTPDHMHGPIAMSAMQLGKHVYVQKPLTHDVFESRKLREFAAANKLATQMGIQVHSSQVYREAVELVHQGAIGKVTEVHTWSSKKWGDTNPRPDRQD</sequence>
<evidence type="ECO:0000313" key="2">
    <source>
        <dbReference type="EMBL" id="SVC91160.1"/>
    </source>
</evidence>
<dbReference type="Pfam" id="PF01408">
    <property type="entry name" value="GFO_IDH_MocA"/>
    <property type="match status" value="1"/>
</dbReference>
<dbReference type="EMBL" id="UINC01118196">
    <property type="protein sequence ID" value="SVC91160.1"/>
    <property type="molecule type" value="Genomic_DNA"/>
</dbReference>
<accession>A0A382R1W0</accession>
<dbReference type="GO" id="GO:0000166">
    <property type="term" value="F:nucleotide binding"/>
    <property type="evidence" value="ECO:0007669"/>
    <property type="project" value="InterPro"/>
</dbReference>
<dbReference type="PANTHER" id="PTHR43818">
    <property type="entry name" value="BCDNA.GH03377"/>
    <property type="match status" value="1"/>
</dbReference>
<reference evidence="2" key="1">
    <citation type="submission" date="2018-05" db="EMBL/GenBank/DDBJ databases">
        <authorList>
            <person name="Lanie J.A."/>
            <person name="Ng W.-L."/>
            <person name="Kazmierczak K.M."/>
            <person name="Andrzejewski T.M."/>
            <person name="Davidsen T.M."/>
            <person name="Wayne K.J."/>
            <person name="Tettelin H."/>
            <person name="Glass J.I."/>
            <person name="Rusch D."/>
            <person name="Podicherti R."/>
            <person name="Tsui H.-C.T."/>
            <person name="Winkler M.E."/>
        </authorList>
    </citation>
    <scope>NUCLEOTIDE SEQUENCE</scope>
</reference>
<dbReference type="PANTHER" id="PTHR43818:SF10">
    <property type="entry name" value="NADH-DEPENDENT DEHYDROGENASE-RELATED"/>
    <property type="match status" value="1"/>
</dbReference>
<proteinExistence type="predicted"/>
<dbReference type="InterPro" id="IPR006311">
    <property type="entry name" value="TAT_signal"/>
</dbReference>
<name>A0A382R1W0_9ZZZZ</name>
<organism evidence="2">
    <name type="scientific">marine metagenome</name>
    <dbReference type="NCBI Taxonomy" id="408172"/>
    <lineage>
        <taxon>unclassified sequences</taxon>
        <taxon>metagenomes</taxon>
        <taxon>ecological metagenomes</taxon>
    </lineage>
</organism>
<dbReference type="InterPro" id="IPR000683">
    <property type="entry name" value="Gfo/Idh/MocA-like_OxRdtase_N"/>
</dbReference>